<evidence type="ECO:0000313" key="3">
    <source>
        <dbReference type="EMBL" id="MBE1723956.1"/>
    </source>
</evidence>
<keyword evidence="2" id="KW-0732">Signal</keyword>
<reference evidence="3 4" key="1">
    <citation type="submission" date="2020-09" db="EMBL/GenBank/DDBJ databases">
        <title>Bombella mellium and Bombella favum sp. nov., two novel species isolated from honey of Apis mellifera.</title>
        <authorList>
            <person name="Hilgarth M."/>
            <person name="Redwitz J."/>
            <person name="Ehrmann M.A."/>
            <person name="Vogel R.F."/>
            <person name="Jakob F."/>
        </authorList>
    </citation>
    <scope>NUCLEOTIDE SEQUENCE [LARGE SCALE GENOMIC DNA]</scope>
    <source>
        <strain evidence="3 4">MRM1</strain>
    </source>
</reference>
<proteinExistence type="predicted"/>
<name>A0ABR9MQ30_9PROT</name>
<comment type="caution">
    <text evidence="3">The sequence shown here is derived from an EMBL/GenBank/DDBJ whole genome shotgun (WGS) entry which is preliminary data.</text>
</comment>
<dbReference type="Proteomes" id="UP000599085">
    <property type="component" value="Unassembled WGS sequence"/>
</dbReference>
<gene>
    <name evidence="3" type="ORF">IGM82_05995</name>
</gene>
<accession>A0ABR9MQ30</accession>
<feature type="chain" id="PRO_5046736885" evidence="2">
    <location>
        <begin position="24"/>
        <end position="171"/>
    </location>
</feature>
<feature type="signal peptide" evidence="2">
    <location>
        <begin position="1"/>
        <end position="23"/>
    </location>
</feature>
<dbReference type="EMBL" id="JADAQV010000003">
    <property type="protein sequence ID" value="MBE1723956.1"/>
    <property type="molecule type" value="Genomic_DNA"/>
</dbReference>
<evidence type="ECO:0000256" key="2">
    <source>
        <dbReference type="SAM" id="SignalP"/>
    </source>
</evidence>
<evidence type="ECO:0000313" key="4">
    <source>
        <dbReference type="Proteomes" id="UP000599085"/>
    </source>
</evidence>
<sequence>MRRSIFAITACAVFAFSTQSSYAGFLSDIENAGTASNGAAIGGVAGGKKGALIGAGAGLAFQTLHAQAKGNNEQQKAVENGLNAEIATTKKKLRIAQANVQKAQKAYDEAVAKKNGLEGDAAKAQDQVIARKNAVLENEKQRVAEYKAMSNKLQQTKSDALAKSNAQNNGD</sequence>
<protein>
    <submittedName>
        <fullName evidence="3">Uncharacterized protein</fullName>
    </submittedName>
</protein>
<keyword evidence="4" id="KW-1185">Reference proteome</keyword>
<organism evidence="3 4">
    <name type="scientific">Bombella apis</name>
    <dbReference type="NCBI Taxonomy" id="1785988"/>
    <lineage>
        <taxon>Bacteria</taxon>
        <taxon>Pseudomonadati</taxon>
        <taxon>Pseudomonadota</taxon>
        <taxon>Alphaproteobacteria</taxon>
        <taxon>Acetobacterales</taxon>
        <taxon>Acetobacteraceae</taxon>
        <taxon>Bombella</taxon>
    </lineage>
</organism>
<feature type="region of interest" description="Disordered" evidence="1">
    <location>
        <begin position="149"/>
        <end position="171"/>
    </location>
</feature>
<feature type="compositionally biased region" description="Polar residues" evidence="1">
    <location>
        <begin position="151"/>
        <end position="171"/>
    </location>
</feature>
<dbReference type="RefSeq" id="WP_192848647.1">
    <property type="nucleotide sequence ID" value="NZ_JADAQV010000003.1"/>
</dbReference>
<evidence type="ECO:0000256" key="1">
    <source>
        <dbReference type="SAM" id="MobiDB-lite"/>
    </source>
</evidence>